<proteinExistence type="predicted"/>
<sequence>MADDILRDSPIFQLIEQEGIEKGRREGIEKGRIETSRHTALAILQARFPQQPALHALAQRVLAGLVDLSLLQQLPVRFSTVSSLEEAQQALLRLENYQE</sequence>
<evidence type="ECO:0008006" key="2">
    <source>
        <dbReference type="Google" id="ProtNLM"/>
    </source>
</evidence>
<organism evidence="1">
    <name type="scientific">Thermosporothrix sp. COM3</name>
    <dbReference type="NCBI Taxonomy" id="2490863"/>
    <lineage>
        <taxon>Bacteria</taxon>
        <taxon>Bacillati</taxon>
        <taxon>Chloroflexota</taxon>
        <taxon>Ktedonobacteria</taxon>
        <taxon>Ktedonobacterales</taxon>
        <taxon>Thermosporotrichaceae</taxon>
        <taxon>Thermosporothrix</taxon>
    </lineage>
</organism>
<accession>A0A455SWY5</accession>
<evidence type="ECO:0000313" key="1">
    <source>
        <dbReference type="EMBL" id="BBH90555.1"/>
    </source>
</evidence>
<dbReference type="EMBL" id="AP019376">
    <property type="protein sequence ID" value="BBH90555.1"/>
    <property type="molecule type" value="Genomic_DNA"/>
</dbReference>
<protein>
    <recommendedName>
        <fullName evidence="2">DUF4351 domain-containing protein</fullName>
    </recommendedName>
</protein>
<dbReference type="AlphaFoldDB" id="A0A455SWY5"/>
<reference evidence="1" key="1">
    <citation type="submission" date="2018-12" db="EMBL/GenBank/DDBJ databases">
        <title>Novel natural products biosynthetic potential of the class Ktedonobacteria.</title>
        <authorList>
            <person name="Zheng Y."/>
            <person name="Saitou A."/>
            <person name="Wang C.M."/>
            <person name="Toyoda A."/>
            <person name="Minakuchi Y."/>
            <person name="Sekiguchi Y."/>
            <person name="Ueda K."/>
            <person name="Takano H."/>
            <person name="Sakai Y."/>
            <person name="Yokota A."/>
            <person name="Yabe S."/>
        </authorList>
    </citation>
    <scope>NUCLEOTIDE SEQUENCE</scope>
    <source>
        <strain evidence="1">COM3</strain>
    </source>
</reference>
<name>A0A455SWY5_9CHLR</name>
<gene>
    <name evidence="1" type="ORF">KTC_53060</name>
</gene>